<dbReference type="EMBL" id="JANUHC010000005">
    <property type="protein sequence ID" value="MCS0630676.1"/>
    <property type="molecule type" value="Genomic_DNA"/>
</dbReference>
<evidence type="ECO:0000259" key="1">
    <source>
        <dbReference type="Pfam" id="PF13946"/>
    </source>
</evidence>
<organism evidence="2 3">
    <name type="scientific">Telluria mixta</name>
    <dbReference type="NCBI Taxonomy" id="34071"/>
    <lineage>
        <taxon>Bacteria</taxon>
        <taxon>Pseudomonadati</taxon>
        <taxon>Pseudomonadota</taxon>
        <taxon>Betaproteobacteria</taxon>
        <taxon>Burkholderiales</taxon>
        <taxon>Oxalobacteraceae</taxon>
        <taxon>Telluria group</taxon>
        <taxon>Telluria</taxon>
    </lineage>
</organism>
<dbReference type="RefSeq" id="WP_259449778.1">
    <property type="nucleotide sequence ID" value="NZ_CP119520.1"/>
</dbReference>
<proteinExistence type="predicted"/>
<dbReference type="Gene3D" id="1.10.3130.20">
    <property type="entry name" value="Phycobilisome linker domain"/>
    <property type="match status" value="1"/>
</dbReference>
<feature type="domain" description="DUF4214" evidence="1">
    <location>
        <begin position="46"/>
        <end position="105"/>
    </location>
</feature>
<evidence type="ECO:0000313" key="3">
    <source>
        <dbReference type="Proteomes" id="UP001165263"/>
    </source>
</evidence>
<sequence>MATATETTVQKLYVAYFSRPADVAGLAYWTNILASNPDGYQMISANFASSAEYKAMYAGQDNRAVVSTVYEHLFGRPAETAGVDYWAKMLDQKVITVDNVVTQIAAGAQSTDKIAYDGKVAVAAVFTEHLDLASEQAAYAKPAGMKVASDYIASIKDLLSASLARDPGNIDITIDKMVSAAATGTDGHAQVVGVSDAGFTPLHG</sequence>
<dbReference type="InterPro" id="IPR038255">
    <property type="entry name" value="PBS_linker_sf"/>
</dbReference>
<keyword evidence="3" id="KW-1185">Reference proteome</keyword>
<accession>A0ABT2C1E0</accession>
<evidence type="ECO:0000313" key="2">
    <source>
        <dbReference type="EMBL" id="MCS0630676.1"/>
    </source>
</evidence>
<gene>
    <name evidence="2" type="ORF">NX786_15165</name>
</gene>
<dbReference type="Proteomes" id="UP001165263">
    <property type="component" value="Unassembled WGS sequence"/>
</dbReference>
<protein>
    <submittedName>
        <fullName evidence="2">DUF4214 domain-containing protein</fullName>
    </submittedName>
</protein>
<dbReference type="InterPro" id="IPR025282">
    <property type="entry name" value="DUF4214"/>
</dbReference>
<reference evidence="2" key="1">
    <citation type="submission" date="2022-08" db="EMBL/GenBank/DDBJ databases">
        <title>Reclassification of Massilia species as members of the genera Telluria, Duganella, Pseudoduganella, Mokoshia gen. nov. and Zemynaea gen. nov. using orthogonal and non-orthogonal genome-based approaches.</title>
        <authorList>
            <person name="Bowman J.P."/>
        </authorList>
    </citation>
    <scope>NUCLEOTIDE SEQUENCE</scope>
    <source>
        <strain evidence="2">LMG 11547</strain>
    </source>
</reference>
<comment type="caution">
    <text evidence="2">The sequence shown here is derived from an EMBL/GenBank/DDBJ whole genome shotgun (WGS) entry which is preliminary data.</text>
</comment>
<name>A0ABT2C1E0_9BURK</name>
<dbReference type="Pfam" id="PF13946">
    <property type="entry name" value="DUF4214"/>
    <property type="match status" value="1"/>
</dbReference>